<evidence type="ECO:0000256" key="3">
    <source>
        <dbReference type="ARBA" id="ARBA00022692"/>
    </source>
</evidence>
<reference evidence="13 14" key="1">
    <citation type="journal article" date="2010" name="Stand. Genomic Sci.">
        <title>Complete genome sequence of Acetohalobium arabaticum type strain (Z-7288).</title>
        <authorList>
            <person name="Sikorski J."/>
            <person name="Lapidus A."/>
            <person name="Chertkov O."/>
            <person name="Lucas S."/>
            <person name="Copeland A."/>
            <person name="Glavina Del Rio T."/>
            <person name="Nolan M."/>
            <person name="Tice H."/>
            <person name="Cheng J.F."/>
            <person name="Han C."/>
            <person name="Brambilla E."/>
            <person name="Pitluck S."/>
            <person name="Liolios K."/>
            <person name="Ivanova N."/>
            <person name="Mavromatis K."/>
            <person name="Mikhailova N."/>
            <person name="Pati A."/>
            <person name="Bruce D."/>
            <person name="Detter C."/>
            <person name="Tapia R."/>
            <person name="Goodwin L."/>
            <person name="Chen A."/>
            <person name="Palaniappan K."/>
            <person name="Land M."/>
            <person name="Hauser L."/>
            <person name="Chang Y.J."/>
            <person name="Jeffries C.D."/>
            <person name="Rohde M."/>
            <person name="Goker M."/>
            <person name="Spring S."/>
            <person name="Woyke T."/>
            <person name="Bristow J."/>
            <person name="Eisen J.A."/>
            <person name="Markowitz V."/>
            <person name="Hugenholtz P."/>
            <person name="Kyrpides N.C."/>
            <person name="Klenk H.P."/>
        </authorList>
    </citation>
    <scope>NUCLEOTIDE SEQUENCE [LARGE SCALE GENOMIC DNA]</scope>
    <source>
        <strain evidence="14">ATCC 49924 / DSM 5501 / Z-7288</strain>
    </source>
</reference>
<name>D9QVA3_ACEAZ</name>
<comment type="subcellular location">
    <subcellularLocation>
        <location evidence="1">Membrane</location>
        <topology evidence="1">Multi-pass membrane protein</topology>
    </subcellularLocation>
</comment>
<dbReference type="PANTHER" id="PTHR22777:SF17">
    <property type="entry name" value="UPF0053 PROTEIN SLL0260"/>
    <property type="match status" value="1"/>
</dbReference>
<feature type="transmembrane region" description="Helical" evidence="10">
    <location>
        <begin position="131"/>
        <end position="154"/>
    </location>
</feature>
<dbReference type="Pfam" id="PF00571">
    <property type="entry name" value="CBS"/>
    <property type="match status" value="2"/>
</dbReference>
<dbReference type="InterPro" id="IPR036318">
    <property type="entry name" value="FAD-bd_PCMH-like_sf"/>
</dbReference>
<dbReference type="AlphaFoldDB" id="D9QVA3"/>
<feature type="domain" description="CBS" evidence="11">
    <location>
        <begin position="209"/>
        <end position="268"/>
    </location>
</feature>
<accession>D9QVA3</accession>
<dbReference type="STRING" id="574087.Acear_0620"/>
<evidence type="ECO:0000313" key="13">
    <source>
        <dbReference type="EMBL" id="ADL12162.1"/>
    </source>
</evidence>
<evidence type="ECO:0000256" key="6">
    <source>
        <dbReference type="ARBA" id="ARBA00023122"/>
    </source>
</evidence>
<evidence type="ECO:0000256" key="8">
    <source>
        <dbReference type="PROSITE-ProRule" id="PRU00703"/>
    </source>
</evidence>
<feature type="transmembrane region" description="Helical" evidence="10">
    <location>
        <begin position="62"/>
        <end position="86"/>
    </location>
</feature>
<organism evidence="13 14">
    <name type="scientific">Acetohalobium arabaticum (strain ATCC 49924 / DSM 5501 / Z-7288)</name>
    <dbReference type="NCBI Taxonomy" id="574087"/>
    <lineage>
        <taxon>Bacteria</taxon>
        <taxon>Bacillati</taxon>
        <taxon>Bacillota</taxon>
        <taxon>Clostridia</taxon>
        <taxon>Halanaerobiales</taxon>
        <taxon>Halobacteroidaceae</taxon>
        <taxon>Acetohalobium</taxon>
    </lineage>
</organism>
<dbReference type="GO" id="GO:0005886">
    <property type="term" value="C:plasma membrane"/>
    <property type="evidence" value="ECO:0007669"/>
    <property type="project" value="TreeGrafter"/>
</dbReference>
<evidence type="ECO:0000259" key="11">
    <source>
        <dbReference type="PROSITE" id="PS51371"/>
    </source>
</evidence>
<evidence type="ECO:0000256" key="5">
    <source>
        <dbReference type="ARBA" id="ARBA00022989"/>
    </source>
</evidence>
<dbReference type="SMART" id="SM00116">
    <property type="entry name" value="CBS"/>
    <property type="match status" value="2"/>
</dbReference>
<dbReference type="Pfam" id="PF03471">
    <property type="entry name" value="CorC_HlyC"/>
    <property type="match status" value="1"/>
</dbReference>
<evidence type="ECO:0000256" key="2">
    <source>
        <dbReference type="ARBA" id="ARBA00006337"/>
    </source>
</evidence>
<evidence type="ECO:0008006" key="15">
    <source>
        <dbReference type="Google" id="ProtNLM"/>
    </source>
</evidence>
<dbReference type="Pfam" id="PF01595">
    <property type="entry name" value="CNNM"/>
    <property type="match status" value="1"/>
</dbReference>
<dbReference type="PROSITE" id="PS51371">
    <property type="entry name" value="CBS"/>
    <property type="match status" value="2"/>
</dbReference>
<dbReference type="FunFam" id="3.10.580.10:FF:000002">
    <property type="entry name" value="Magnesium/cobalt efflux protein CorC"/>
    <property type="match status" value="1"/>
</dbReference>
<dbReference type="PROSITE" id="PS51846">
    <property type="entry name" value="CNNM"/>
    <property type="match status" value="1"/>
</dbReference>
<dbReference type="SUPFAM" id="SSF56176">
    <property type="entry name" value="FAD-binding/transporter-associated domain-like"/>
    <property type="match status" value="1"/>
</dbReference>
<dbReference type="Gene3D" id="3.10.580.10">
    <property type="entry name" value="CBS-domain"/>
    <property type="match status" value="1"/>
</dbReference>
<dbReference type="eggNOG" id="COG1253">
    <property type="taxonomic scope" value="Bacteria"/>
</dbReference>
<dbReference type="InterPro" id="IPR046342">
    <property type="entry name" value="CBS_dom_sf"/>
</dbReference>
<evidence type="ECO:0000256" key="4">
    <source>
        <dbReference type="ARBA" id="ARBA00022737"/>
    </source>
</evidence>
<keyword evidence="5 9" id="KW-1133">Transmembrane helix</keyword>
<comment type="similarity">
    <text evidence="2">Belongs to the UPF0053 family.</text>
</comment>
<dbReference type="InterPro" id="IPR002550">
    <property type="entry name" value="CNNM"/>
</dbReference>
<keyword evidence="7 9" id="KW-0472">Membrane</keyword>
<dbReference type="InterPro" id="IPR044751">
    <property type="entry name" value="Ion_transp-like_CBS"/>
</dbReference>
<keyword evidence="4" id="KW-0677">Repeat</keyword>
<feature type="domain" description="CNNM transmembrane" evidence="12">
    <location>
        <begin position="2"/>
        <end position="190"/>
    </location>
</feature>
<dbReference type="InterPro" id="IPR005170">
    <property type="entry name" value="Transptr-assoc_dom"/>
</dbReference>
<keyword evidence="3 9" id="KW-0812">Transmembrane</keyword>
<protein>
    <recommendedName>
        <fullName evidence="15">CBS domain containing protein</fullName>
    </recommendedName>
</protein>
<proteinExistence type="inferred from homology"/>
<dbReference type="OrthoDB" id="9798188at2"/>
<dbReference type="Gene3D" id="3.30.465.10">
    <property type="match status" value="1"/>
</dbReference>
<evidence type="ECO:0000256" key="7">
    <source>
        <dbReference type="ARBA" id="ARBA00023136"/>
    </source>
</evidence>
<dbReference type="SUPFAM" id="SSF54631">
    <property type="entry name" value="CBS-domain pair"/>
    <property type="match status" value="1"/>
</dbReference>
<evidence type="ECO:0000256" key="9">
    <source>
        <dbReference type="PROSITE-ProRule" id="PRU01193"/>
    </source>
</evidence>
<dbReference type="InterPro" id="IPR016169">
    <property type="entry name" value="FAD-bd_PCMH_sub2"/>
</dbReference>
<evidence type="ECO:0000313" key="14">
    <source>
        <dbReference type="Proteomes" id="UP000001661"/>
    </source>
</evidence>
<keyword evidence="6 8" id="KW-0129">CBS domain</keyword>
<sequence length="428" mass="48036">MGNLTSILELVMLGFLFILSGFFSGSETALMSVNRVKIRHLAQEDDSKAKIVDKLLGQPNKLLTTILVGNNLVNVAASSIATALAIEIFGTKGVGIATAGVTLFILVFGEITPKSFATQNAELASKWVAGYIRIFSYLFFPFIKVLTFVTNFIIKALGGQPQKNEPFVTEEEIKKFVTVGEKEGVIESDEKEMINSIFDFDDTLVKEIMIPRIDMVCVDIETSIDDLVELIIDLGYSRIPVYNDTVDNIVGILYAKDLLTFLNTEEPTELRKIMRPAYYVPETKEVDTLLTELRKERIHMAIVLDEYGGTAGLITIEDLLEEIVGDIQDEYDEEENLIEVISDDEILVDARIDIDEVNEVLNIHLPEEDYETVGGFILSTLGYVPETGEELEFENLKLIIEETIQRRISEVRIKTKVEEEAPESEKQD</sequence>
<dbReference type="EMBL" id="CP002105">
    <property type="protein sequence ID" value="ADL12162.1"/>
    <property type="molecule type" value="Genomic_DNA"/>
</dbReference>
<dbReference type="CDD" id="cd04590">
    <property type="entry name" value="CBS_pair_CorC_HlyC_assoc"/>
    <property type="match status" value="1"/>
</dbReference>
<evidence type="ECO:0000256" key="1">
    <source>
        <dbReference type="ARBA" id="ARBA00004141"/>
    </source>
</evidence>
<dbReference type="InterPro" id="IPR000644">
    <property type="entry name" value="CBS_dom"/>
</dbReference>
<dbReference type="PANTHER" id="PTHR22777">
    <property type="entry name" value="HEMOLYSIN-RELATED"/>
    <property type="match status" value="1"/>
</dbReference>
<dbReference type="HOGENOM" id="CLU_015237_4_1_9"/>
<dbReference type="Proteomes" id="UP000001661">
    <property type="component" value="Chromosome"/>
</dbReference>
<keyword evidence="14" id="KW-1185">Reference proteome</keyword>
<dbReference type="KEGG" id="aar:Acear_0620"/>
<evidence type="ECO:0000259" key="12">
    <source>
        <dbReference type="PROSITE" id="PS51846"/>
    </source>
</evidence>
<gene>
    <name evidence="13" type="ordered locus">Acear_0620</name>
</gene>
<evidence type="ECO:0000256" key="10">
    <source>
        <dbReference type="SAM" id="Phobius"/>
    </source>
</evidence>
<dbReference type="GO" id="GO:0050660">
    <property type="term" value="F:flavin adenine dinucleotide binding"/>
    <property type="evidence" value="ECO:0007669"/>
    <property type="project" value="InterPro"/>
</dbReference>
<feature type="domain" description="CBS" evidence="11">
    <location>
        <begin position="273"/>
        <end position="330"/>
    </location>
</feature>
<feature type="transmembrane region" description="Helical" evidence="10">
    <location>
        <begin position="93"/>
        <end position="111"/>
    </location>
</feature>
<dbReference type="SMART" id="SM01091">
    <property type="entry name" value="CorC_HlyC"/>
    <property type="match status" value="1"/>
</dbReference>
<dbReference type="RefSeq" id="WP_013277608.1">
    <property type="nucleotide sequence ID" value="NC_014378.1"/>
</dbReference>
<feature type="transmembrane region" description="Helical" evidence="10">
    <location>
        <begin position="7"/>
        <end position="25"/>
    </location>
</feature>